<evidence type="ECO:0000313" key="4">
    <source>
        <dbReference type="Proteomes" id="UP001146067"/>
    </source>
</evidence>
<keyword evidence="4" id="KW-1185">Reference proteome</keyword>
<keyword evidence="1" id="KW-0472">Membrane</keyword>
<dbReference type="Pfam" id="PF14340">
    <property type="entry name" value="DUF4395"/>
    <property type="match status" value="1"/>
</dbReference>
<keyword evidence="1" id="KW-0812">Transmembrane</keyword>
<evidence type="ECO:0000313" key="3">
    <source>
        <dbReference type="EMBL" id="MDA1358364.1"/>
    </source>
</evidence>
<dbReference type="AlphaFoldDB" id="A0A9X3SPZ5"/>
<sequence length="174" mass="18306">MRQLFGFPNPVNEVSARLVAAGVVLMSLAALAFQLEWLVVVIALGFIARVSTGPTLSVLGQLVTRVITPRLPVRAKPVPGPPKRFAQGIGVVFAVTSAALLLVFDADLAGWIVLGALAAAATLESVFAFCLGCQIFALLIRVGLVPASVCEACNDIRARTEANLRERELAQEGA</sequence>
<proteinExistence type="predicted"/>
<protein>
    <submittedName>
        <fullName evidence="3">DUF4395 domain-containing protein</fullName>
    </submittedName>
</protein>
<dbReference type="Proteomes" id="UP001146067">
    <property type="component" value="Unassembled WGS sequence"/>
</dbReference>
<organism evidence="3 4">
    <name type="scientific">Glycomyces luteolus</name>
    <dbReference type="NCBI Taxonomy" id="2670330"/>
    <lineage>
        <taxon>Bacteria</taxon>
        <taxon>Bacillati</taxon>
        <taxon>Actinomycetota</taxon>
        <taxon>Actinomycetes</taxon>
        <taxon>Glycomycetales</taxon>
        <taxon>Glycomycetaceae</taxon>
        <taxon>Glycomyces</taxon>
    </lineage>
</organism>
<dbReference type="InterPro" id="IPR025508">
    <property type="entry name" value="DUF4395"/>
</dbReference>
<feature type="transmembrane region" description="Helical" evidence="1">
    <location>
        <begin position="85"/>
        <end position="104"/>
    </location>
</feature>
<evidence type="ECO:0000259" key="2">
    <source>
        <dbReference type="Pfam" id="PF14340"/>
    </source>
</evidence>
<comment type="caution">
    <text evidence="3">The sequence shown here is derived from an EMBL/GenBank/DDBJ whole genome shotgun (WGS) entry which is preliminary data.</text>
</comment>
<keyword evidence="1" id="KW-1133">Transmembrane helix</keyword>
<feature type="transmembrane region" description="Helical" evidence="1">
    <location>
        <begin position="20"/>
        <end position="47"/>
    </location>
</feature>
<dbReference type="EMBL" id="JAPZVP010000001">
    <property type="protein sequence ID" value="MDA1358364.1"/>
    <property type="molecule type" value="Genomic_DNA"/>
</dbReference>
<reference evidence="3" key="1">
    <citation type="submission" date="2022-12" db="EMBL/GenBank/DDBJ databases">
        <title>Gycomyces niveus sp.nov.,a novel actinomycete isolated from soil in Shouguan.</title>
        <authorList>
            <person name="Yang X."/>
        </authorList>
    </citation>
    <scope>NUCLEOTIDE SEQUENCE</scope>
    <source>
        <strain evidence="3">NEAU-A15</strain>
    </source>
</reference>
<evidence type="ECO:0000256" key="1">
    <source>
        <dbReference type="SAM" id="Phobius"/>
    </source>
</evidence>
<feature type="transmembrane region" description="Helical" evidence="1">
    <location>
        <begin position="110"/>
        <end position="139"/>
    </location>
</feature>
<dbReference type="RefSeq" id="WP_270108161.1">
    <property type="nucleotide sequence ID" value="NZ_JAPZVP010000001.1"/>
</dbReference>
<accession>A0A9X3SPZ5</accession>
<feature type="domain" description="DUF4395" evidence="2">
    <location>
        <begin position="11"/>
        <end position="141"/>
    </location>
</feature>
<name>A0A9X3SPZ5_9ACTN</name>
<gene>
    <name evidence="3" type="ORF">O1R50_01955</name>
</gene>